<evidence type="ECO:0000313" key="2">
    <source>
        <dbReference type="Proteomes" id="UP000316714"/>
    </source>
</evidence>
<proteinExistence type="predicted"/>
<gene>
    <name evidence="1" type="ORF">KOR34_04930</name>
</gene>
<accession>A0A5C5VC71</accession>
<dbReference type="AlphaFoldDB" id="A0A5C5VC71"/>
<keyword evidence="2" id="KW-1185">Reference proteome</keyword>
<dbReference type="Proteomes" id="UP000316714">
    <property type="component" value="Unassembled WGS sequence"/>
</dbReference>
<reference evidence="1 2" key="1">
    <citation type="submission" date="2019-02" db="EMBL/GenBank/DDBJ databases">
        <title>Deep-cultivation of Planctomycetes and their phenomic and genomic characterization uncovers novel biology.</title>
        <authorList>
            <person name="Wiegand S."/>
            <person name="Jogler M."/>
            <person name="Boedeker C."/>
            <person name="Pinto D."/>
            <person name="Vollmers J."/>
            <person name="Rivas-Marin E."/>
            <person name="Kohn T."/>
            <person name="Peeters S.H."/>
            <person name="Heuer A."/>
            <person name="Rast P."/>
            <person name="Oberbeckmann S."/>
            <person name="Bunk B."/>
            <person name="Jeske O."/>
            <person name="Meyerdierks A."/>
            <person name="Storesund J.E."/>
            <person name="Kallscheuer N."/>
            <person name="Luecker S."/>
            <person name="Lage O.M."/>
            <person name="Pohl T."/>
            <person name="Merkel B.J."/>
            <person name="Hornburger P."/>
            <person name="Mueller R.-W."/>
            <person name="Bruemmer F."/>
            <person name="Labrenz M."/>
            <person name="Spormann A.M."/>
            <person name="Op Den Camp H."/>
            <person name="Overmann J."/>
            <person name="Amann R."/>
            <person name="Jetten M.S.M."/>
            <person name="Mascher T."/>
            <person name="Medema M.H."/>
            <person name="Devos D.P."/>
            <person name="Kaster A.-K."/>
            <person name="Ovreas L."/>
            <person name="Rohde M."/>
            <person name="Galperin M.Y."/>
            <person name="Jogler C."/>
        </authorList>
    </citation>
    <scope>NUCLEOTIDE SEQUENCE [LARGE SCALE GENOMIC DNA]</scope>
    <source>
        <strain evidence="1 2">KOR34</strain>
    </source>
</reference>
<sequence length="111" mass="11874">MPIRSMSVTIGTELIAQVVLPVTIKLNAATRLRPKLQAGMIGAALRESFPAITPAPTVVAVAQVEGRGWRICSSASPTTQPRLLMRPARCPGREPTRIPLVSTTRGCFNPT</sequence>
<organism evidence="1 2">
    <name type="scientific">Posidoniimonas corsicana</name>
    <dbReference type="NCBI Taxonomy" id="1938618"/>
    <lineage>
        <taxon>Bacteria</taxon>
        <taxon>Pseudomonadati</taxon>
        <taxon>Planctomycetota</taxon>
        <taxon>Planctomycetia</taxon>
        <taxon>Pirellulales</taxon>
        <taxon>Lacipirellulaceae</taxon>
        <taxon>Posidoniimonas</taxon>
    </lineage>
</organism>
<name>A0A5C5VC71_9BACT</name>
<protein>
    <submittedName>
        <fullName evidence="1">Uncharacterized protein</fullName>
    </submittedName>
</protein>
<evidence type="ECO:0000313" key="1">
    <source>
        <dbReference type="EMBL" id="TWT35600.1"/>
    </source>
</evidence>
<dbReference type="EMBL" id="SIHJ01000001">
    <property type="protein sequence ID" value="TWT35600.1"/>
    <property type="molecule type" value="Genomic_DNA"/>
</dbReference>
<comment type="caution">
    <text evidence="1">The sequence shown here is derived from an EMBL/GenBank/DDBJ whole genome shotgun (WGS) entry which is preliminary data.</text>
</comment>